<organism evidence="8 9">
    <name type="scientific">Chitinimonas arctica</name>
    <dbReference type="NCBI Taxonomy" id="2594795"/>
    <lineage>
        <taxon>Bacteria</taxon>
        <taxon>Pseudomonadati</taxon>
        <taxon>Pseudomonadota</taxon>
        <taxon>Betaproteobacteria</taxon>
        <taxon>Neisseriales</taxon>
        <taxon>Chitinibacteraceae</taxon>
        <taxon>Chitinimonas</taxon>
    </lineage>
</organism>
<comment type="subcellular location">
    <subcellularLocation>
        <location evidence="1">Cell inner membrane</location>
    </subcellularLocation>
</comment>
<dbReference type="RefSeq" id="WP_143856008.1">
    <property type="nucleotide sequence ID" value="NZ_CP041730.1"/>
</dbReference>
<dbReference type="OrthoDB" id="9800207at2"/>
<name>A0A516SAA1_9NEIS</name>
<dbReference type="PANTHER" id="PTHR30462">
    <property type="entry name" value="INTERMEMBRANE TRANSPORT PROTEIN PQIB-RELATED"/>
    <property type="match status" value="1"/>
</dbReference>
<keyword evidence="2" id="KW-1003">Cell membrane</keyword>
<dbReference type="KEGG" id="cari:FNU76_01230"/>
<keyword evidence="5 7" id="KW-1133">Transmembrane helix</keyword>
<evidence type="ECO:0000256" key="5">
    <source>
        <dbReference type="ARBA" id="ARBA00022989"/>
    </source>
</evidence>
<protein>
    <submittedName>
        <fullName evidence="8">Paraquat-inducible membrane protein A</fullName>
    </submittedName>
</protein>
<evidence type="ECO:0000256" key="7">
    <source>
        <dbReference type="SAM" id="Phobius"/>
    </source>
</evidence>
<dbReference type="Pfam" id="PF04403">
    <property type="entry name" value="PqiA"/>
    <property type="match status" value="1"/>
</dbReference>
<dbReference type="EMBL" id="CP041730">
    <property type="protein sequence ID" value="QDQ25083.1"/>
    <property type="molecule type" value="Genomic_DNA"/>
</dbReference>
<evidence type="ECO:0000313" key="9">
    <source>
        <dbReference type="Proteomes" id="UP000317550"/>
    </source>
</evidence>
<feature type="transmembrane region" description="Helical" evidence="7">
    <location>
        <begin position="172"/>
        <end position="191"/>
    </location>
</feature>
<dbReference type="PANTHER" id="PTHR30462:SF3">
    <property type="entry name" value="INTERMEMBRANE TRANSPORT PROTEIN PQIA"/>
    <property type="match status" value="1"/>
</dbReference>
<dbReference type="InterPro" id="IPR051800">
    <property type="entry name" value="PqiA-PqiB_transport"/>
</dbReference>
<feature type="transmembrane region" description="Helical" evidence="7">
    <location>
        <begin position="50"/>
        <end position="69"/>
    </location>
</feature>
<accession>A0A516SAA1</accession>
<reference evidence="9" key="1">
    <citation type="submission" date="2019-07" db="EMBL/GenBank/DDBJ databases">
        <title>Chitinimonas sp. nov., isolated from Ny-Alesund, arctica soil.</title>
        <authorList>
            <person name="Xu Q."/>
            <person name="Peng F."/>
        </authorList>
    </citation>
    <scope>NUCLEOTIDE SEQUENCE [LARGE SCALE GENOMIC DNA]</scope>
    <source>
        <strain evidence="9">R3-44</strain>
    </source>
</reference>
<evidence type="ECO:0000256" key="6">
    <source>
        <dbReference type="ARBA" id="ARBA00023136"/>
    </source>
</evidence>
<evidence type="ECO:0000256" key="4">
    <source>
        <dbReference type="ARBA" id="ARBA00022692"/>
    </source>
</evidence>
<evidence type="ECO:0000256" key="3">
    <source>
        <dbReference type="ARBA" id="ARBA00022519"/>
    </source>
</evidence>
<dbReference type="AlphaFoldDB" id="A0A516SAA1"/>
<keyword evidence="4 7" id="KW-0812">Transmembrane</keyword>
<dbReference type="Proteomes" id="UP000317550">
    <property type="component" value="Chromosome"/>
</dbReference>
<keyword evidence="6 7" id="KW-0472">Membrane</keyword>
<evidence type="ECO:0000313" key="8">
    <source>
        <dbReference type="EMBL" id="QDQ25083.1"/>
    </source>
</evidence>
<sequence length="214" mass="23742">MSADISAASLGLAVCPVCRQLARLARRSGRCPRCHALIHLRKPASVSRTWALLIAAALLYVPANLLPIMTTHSFPRKQADTILSGVFYLWDHGSWPLAILVFFASIVVPMLKMLILVMLLLSLRYRPRWQPMVRTRLYRLIEFIGRWSMLDIYVVALLAALVRMHAFASVEAGPGALAFGAVVVLTMLASLSFDSRLIWDPVGQPDSQVMHHGG</sequence>
<gene>
    <name evidence="8" type="ORF">FNU76_01230</name>
</gene>
<evidence type="ECO:0000256" key="2">
    <source>
        <dbReference type="ARBA" id="ARBA00022475"/>
    </source>
</evidence>
<keyword evidence="3" id="KW-0997">Cell inner membrane</keyword>
<feature type="transmembrane region" description="Helical" evidence="7">
    <location>
        <begin position="144"/>
        <end position="166"/>
    </location>
</feature>
<evidence type="ECO:0000256" key="1">
    <source>
        <dbReference type="ARBA" id="ARBA00004533"/>
    </source>
</evidence>
<proteinExistence type="predicted"/>
<keyword evidence="9" id="KW-1185">Reference proteome</keyword>
<dbReference type="GO" id="GO:0005886">
    <property type="term" value="C:plasma membrane"/>
    <property type="evidence" value="ECO:0007669"/>
    <property type="project" value="UniProtKB-SubCell"/>
</dbReference>
<dbReference type="InterPro" id="IPR007498">
    <property type="entry name" value="PqiA-like"/>
</dbReference>
<feature type="transmembrane region" description="Helical" evidence="7">
    <location>
        <begin position="97"/>
        <end position="123"/>
    </location>
</feature>